<evidence type="ECO:0000256" key="2">
    <source>
        <dbReference type="SAM" id="Phobius"/>
    </source>
</evidence>
<dbReference type="GO" id="GO:0016020">
    <property type="term" value="C:membrane"/>
    <property type="evidence" value="ECO:0007669"/>
    <property type="project" value="TreeGrafter"/>
</dbReference>
<keyword evidence="2" id="KW-1133">Transmembrane helix</keyword>
<comment type="caution">
    <text evidence="3">The sequence shown here is derived from an EMBL/GenBank/DDBJ whole genome shotgun (WGS) entry which is preliminary data.</text>
</comment>
<gene>
    <name evidence="3" type="ORF">B7P43_G07756</name>
</gene>
<dbReference type="Proteomes" id="UP000235965">
    <property type="component" value="Unassembled WGS sequence"/>
</dbReference>
<evidence type="ECO:0000313" key="4">
    <source>
        <dbReference type="Proteomes" id="UP000235965"/>
    </source>
</evidence>
<evidence type="ECO:0000313" key="3">
    <source>
        <dbReference type="EMBL" id="PNF33296.1"/>
    </source>
</evidence>
<organism evidence="3 4">
    <name type="scientific">Cryptotermes secundus</name>
    <dbReference type="NCBI Taxonomy" id="105785"/>
    <lineage>
        <taxon>Eukaryota</taxon>
        <taxon>Metazoa</taxon>
        <taxon>Ecdysozoa</taxon>
        <taxon>Arthropoda</taxon>
        <taxon>Hexapoda</taxon>
        <taxon>Insecta</taxon>
        <taxon>Pterygota</taxon>
        <taxon>Neoptera</taxon>
        <taxon>Polyneoptera</taxon>
        <taxon>Dictyoptera</taxon>
        <taxon>Blattodea</taxon>
        <taxon>Blattoidea</taxon>
        <taxon>Termitoidae</taxon>
        <taxon>Kalotermitidae</taxon>
        <taxon>Cryptotermitinae</taxon>
        <taxon>Cryptotermes</taxon>
    </lineage>
</organism>
<dbReference type="PANTHER" id="PTHR21879:SF24">
    <property type="entry name" value="OSIRIS 10B"/>
    <property type="match status" value="1"/>
</dbReference>
<feature type="compositionally biased region" description="Polar residues" evidence="1">
    <location>
        <begin position="181"/>
        <end position="190"/>
    </location>
</feature>
<dbReference type="AlphaFoldDB" id="A0A2J7QXI3"/>
<dbReference type="Pfam" id="PF07898">
    <property type="entry name" value="DUF1676"/>
    <property type="match status" value="1"/>
</dbReference>
<feature type="transmembrane region" description="Helical" evidence="2">
    <location>
        <begin position="106"/>
        <end position="124"/>
    </location>
</feature>
<dbReference type="EMBL" id="NEVH01009379">
    <property type="protein sequence ID" value="PNF33296.1"/>
    <property type="molecule type" value="Genomic_DNA"/>
</dbReference>
<evidence type="ECO:0000256" key="1">
    <source>
        <dbReference type="SAM" id="MobiDB-lite"/>
    </source>
</evidence>
<proteinExistence type="predicted"/>
<dbReference type="OrthoDB" id="6620280at2759"/>
<reference evidence="3 4" key="1">
    <citation type="submission" date="2017-12" db="EMBL/GenBank/DDBJ databases">
        <title>Hemimetabolous genomes reveal molecular basis of termite eusociality.</title>
        <authorList>
            <person name="Harrison M.C."/>
            <person name="Jongepier E."/>
            <person name="Robertson H.M."/>
            <person name="Arning N."/>
            <person name="Bitard-Feildel T."/>
            <person name="Chao H."/>
            <person name="Childers C.P."/>
            <person name="Dinh H."/>
            <person name="Doddapaneni H."/>
            <person name="Dugan S."/>
            <person name="Gowin J."/>
            <person name="Greiner C."/>
            <person name="Han Y."/>
            <person name="Hu H."/>
            <person name="Hughes D.S.T."/>
            <person name="Huylmans A.-K."/>
            <person name="Kemena C."/>
            <person name="Kremer L.P.M."/>
            <person name="Lee S.L."/>
            <person name="Lopez-Ezquerra A."/>
            <person name="Mallet L."/>
            <person name="Monroy-Kuhn J.M."/>
            <person name="Moser A."/>
            <person name="Murali S.C."/>
            <person name="Muzny D.M."/>
            <person name="Otani S."/>
            <person name="Piulachs M.-D."/>
            <person name="Poelchau M."/>
            <person name="Qu J."/>
            <person name="Schaub F."/>
            <person name="Wada-Katsumata A."/>
            <person name="Worley K.C."/>
            <person name="Xie Q."/>
            <person name="Ylla G."/>
            <person name="Poulsen M."/>
            <person name="Gibbs R.A."/>
            <person name="Schal C."/>
            <person name="Richards S."/>
            <person name="Belles X."/>
            <person name="Korb J."/>
            <person name="Bornberg-Bauer E."/>
        </authorList>
    </citation>
    <scope>NUCLEOTIDE SEQUENCE [LARGE SCALE GENOMIC DNA]</scope>
    <source>
        <tissue evidence="3">Whole body</tissue>
    </source>
</reference>
<dbReference type="InParanoid" id="A0A2J7QXI3"/>
<name>A0A2J7QXI3_9NEOP</name>
<keyword evidence="2" id="KW-0812">Transmembrane</keyword>
<accession>A0A2J7QXI3</accession>
<feature type="transmembrane region" description="Helical" evidence="2">
    <location>
        <begin position="130"/>
        <end position="150"/>
    </location>
</feature>
<sequence>MSVCFKIKAVTILDRVTSLKAPLEINDYVTLARDPMYNEDGPQGRSLKPLSEKQLEQTLPRSSEERNGRLDEIIQEKLDAFLQSRTLQLKFPADVFEGRKKKKGGGYLVAAGMAMAAMMVQMFMGKIALIAGKALLVAKIALVLSAIVGLKKLVGSSGGGDSHPQVVYASGGHDHGGWQGRSISPDTSQAHDMAYRSQKPENTNEG</sequence>
<keyword evidence="2" id="KW-0472">Membrane</keyword>
<protein>
    <submittedName>
        <fullName evidence="3">Uncharacterized protein</fullName>
    </submittedName>
</protein>
<feature type="region of interest" description="Disordered" evidence="1">
    <location>
        <begin position="177"/>
        <end position="206"/>
    </location>
</feature>
<feature type="region of interest" description="Disordered" evidence="1">
    <location>
        <begin position="40"/>
        <end position="66"/>
    </location>
</feature>
<keyword evidence="4" id="KW-1185">Reference proteome</keyword>
<dbReference type="PANTHER" id="PTHR21879">
    <property type="entry name" value="FI03362P-RELATED-RELATED"/>
    <property type="match status" value="1"/>
</dbReference>
<dbReference type="InterPro" id="IPR012464">
    <property type="entry name" value="DUF1676"/>
</dbReference>